<dbReference type="Pfam" id="PF03259">
    <property type="entry name" value="Robl_LC7"/>
    <property type="match status" value="1"/>
</dbReference>
<feature type="domain" description="Roadblock/LAMTOR2" evidence="1">
    <location>
        <begin position="8"/>
        <end position="98"/>
    </location>
</feature>
<dbReference type="RefSeq" id="WP_013020799.1">
    <property type="nucleotide sequence ID" value="NC_013947.1"/>
</dbReference>
<proteinExistence type="predicted"/>
<dbReference type="AlphaFoldDB" id="D3PX04"/>
<dbReference type="PANTHER" id="PTHR36222:SF1">
    <property type="entry name" value="SERINE PROTEASE INHIBITOR RV3364C"/>
    <property type="match status" value="1"/>
</dbReference>
<dbReference type="EMBL" id="CP001778">
    <property type="protein sequence ID" value="ADD45228.1"/>
    <property type="molecule type" value="Genomic_DNA"/>
</dbReference>
<dbReference type="InterPro" id="IPR004942">
    <property type="entry name" value="Roadblock/LAMTOR2_dom"/>
</dbReference>
<dbReference type="InterPro" id="IPR053141">
    <property type="entry name" value="Mycobact_SerProt_Inhib_Rv3364c"/>
</dbReference>
<dbReference type="OrthoDB" id="4568655at2"/>
<dbReference type="SUPFAM" id="SSF103196">
    <property type="entry name" value="Roadblock/LC7 domain"/>
    <property type="match status" value="1"/>
</dbReference>
<evidence type="ECO:0000259" key="1">
    <source>
        <dbReference type="SMART" id="SM00960"/>
    </source>
</evidence>
<reference evidence="2 3" key="1">
    <citation type="journal article" date="2009" name="Stand. Genomic Sci.">
        <title>Complete genome sequence of Stackebrandtia nassauensis type strain (LLR-40K-21).</title>
        <authorList>
            <person name="Munk C."/>
            <person name="Lapidus A."/>
            <person name="Copeland A."/>
            <person name="Jando M."/>
            <person name="Mayilraj S."/>
            <person name="Glavina Del Rio T."/>
            <person name="Nolan M."/>
            <person name="Chen F."/>
            <person name="Lucas S."/>
            <person name="Tice H."/>
            <person name="Cheng J.F."/>
            <person name="Han C."/>
            <person name="Detter J.C."/>
            <person name="Bruce D."/>
            <person name="Goodwin L."/>
            <person name="Chain P."/>
            <person name="Pitluck S."/>
            <person name="Goker M."/>
            <person name="Ovchinikova G."/>
            <person name="Pati A."/>
            <person name="Ivanova N."/>
            <person name="Mavromatis K."/>
            <person name="Chen A."/>
            <person name="Palaniappan K."/>
            <person name="Land M."/>
            <person name="Hauser L."/>
            <person name="Chang Y.J."/>
            <person name="Jeffries C.D."/>
            <person name="Bristow J."/>
            <person name="Eisen J.A."/>
            <person name="Markowitz V."/>
            <person name="Hugenholtz P."/>
            <person name="Kyrpides N.C."/>
            <person name="Klenk H.P."/>
        </authorList>
    </citation>
    <scope>NUCLEOTIDE SEQUENCE [LARGE SCALE GENOMIC DNA]</scope>
    <source>
        <strain evidence="3">DSM 44728 / CIP 108903 / NRRL B-16338 / NBRC 102104 / LLR-40K-21</strain>
    </source>
</reference>
<dbReference type="Gene3D" id="3.30.450.30">
    <property type="entry name" value="Dynein light chain 2a, cytoplasmic"/>
    <property type="match status" value="1"/>
</dbReference>
<dbReference type="KEGG" id="sna:Snas_5598"/>
<dbReference type="SMART" id="SM00960">
    <property type="entry name" value="Robl_LC7"/>
    <property type="match status" value="1"/>
</dbReference>
<keyword evidence="3" id="KW-1185">Reference proteome</keyword>
<accession>D3PX04</accession>
<sequence length="131" mass="13665">MYNGEDLNFLLNDFVTRVPHVTHVIAVSADGLLVARDDALPQEQGERLSAIASGLVSLLAGAARSLQADPVISNLTQTQEGFMFSMSAPGGASLLALSDKSCDIGQVGHELATLINQVGDSLTSPARFGRG</sequence>
<evidence type="ECO:0000313" key="3">
    <source>
        <dbReference type="Proteomes" id="UP000000844"/>
    </source>
</evidence>
<evidence type="ECO:0000313" key="2">
    <source>
        <dbReference type="EMBL" id="ADD45228.1"/>
    </source>
</evidence>
<dbReference type="Proteomes" id="UP000000844">
    <property type="component" value="Chromosome"/>
</dbReference>
<organism evidence="2 3">
    <name type="scientific">Stackebrandtia nassauensis (strain DSM 44728 / CIP 108903 / NRRL B-16338 / NBRC 102104 / LLR-40K-21)</name>
    <dbReference type="NCBI Taxonomy" id="446470"/>
    <lineage>
        <taxon>Bacteria</taxon>
        <taxon>Bacillati</taxon>
        <taxon>Actinomycetota</taxon>
        <taxon>Actinomycetes</taxon>
        <taxon>Glycomycetales</taxon>
        <taxon>Glycomycetaceae</taxon>
        <taxon>Stackebrandtia</taxon>
    </lineage>
</organism>
<dbReference type="HOGENOM" id="CLU_094585_0_1_11"/>
<dbReference type="STRING" id="446470.Snas_5598"/>
<dbReference type="eggNOG" id="COG2018">
    <property type="taxonomic scope" value="Bacteria"/>
</dbReference>
<dbReference type="PANTHER" id="PTHR36222">
    <property type="entry name" value="SERINE PROTEASE INHIBITOR RV3364C"/>
    <property type="match status" value="1"/>
</dbReference>
<name>D3PX04_STANL</name>
<gene>
    <name evidence="2" type="ordered locus">Snas_5598</name>
</gene>
<protein>
    <submittedName>
        <fullName evidence="2">Roadblock/LC7 family protein</fullName>
    </submittedName>
</protein>